<proteinExistence type="predicted"/>
<evidence type="ECO:0000313" key="3">
    <source>
        <dbReference type="EMBL" id="OGG58840.1"/>
    </source>
</evidence>
<dbReference type="PANTHER" id="PTHR43685">
    <property type="entry name" value="GLYCOSYLTRANSFERASE"/>
    <property type="match status" value="1"/>
</dbReference>
<evidence type="ECO:0000313" key="4">
    <source>
        <dbReference type="Proteomes" id="UP000176377"/>
    </source>
</evidence>
<dbReference type="Proteomes" id="UP000176377">
    <property type="component" value="Unassembled WGS sequence"/>
</dbReference>
<gene>
    <name evidence="3" type="ORF">A2765_00465</name>
</gene>
<dbReference type="InterPro" id="IPR001173">
    <property type="entry name" value="Glyco_trans_2-like"/>
</dbReference>
<dbReference type="AlphaFoldDB" id="A0A1F6DBX3"/>
<dbReference type="CDD" id="cd00761">
    <property type="entry name" value="Glyco_tranf_GTA_type"/>
    <property type="match status" value="1"/>
</dbReference>
<name>A0A1F6DBX3_9BACT</name>
<keyword evidence="1" id="KW-1133">Transmembrane helix</keyword>
<dbReference type="InterPro" id="IPR050834">
    <property type="entry name" value="Glycosyltransf_2"/>
</dbReference>
<accession>A0A1F6DBX3</accession>
<sequence>MSVIIPSYNRKTLLSRAIGSVLAQTEQDFEIIVVDDASTDGTKEWLKEMYTDERIRYERLSHNSGVHIARNHGLELARGESIVFLDSDDELLPSALERGMQALRRDFGMCIAPFRRDDGSLTGFDRQEGELPFIDFLCENGMRDTKNSFAMMRREAIGDVRYLSRNLDFIFFRRVGARTRIYFLPEPLGLYHKSGGSMTKARKAPDLGLSITRARVLADFLDEFGRLLIANRPLMYGFYAYGASVGLLLAGDTRRARTFAREAAQQQPRPKYVVWSLFSHLPFSPTLARLGFSIKKVLYASSL</sequence>
<feature type="transmembrane region" description="Helical" evidence="1">
    <location>
        <begin position="234"/>
        <end position="251"/>
    </location>
</feature>
<feature type="transmembrane region" description="Helical" evidence="1">
    <location>
        <begin position="272"/>
        <end position="292"/>
    </location>
</feature>
<organism evidence="3 4">
    <name type="scientific">Candidatus Kaiserbacteria bacterium RIFCSPHIGHO2_01_FULL_56_24</name>
    <dbReference type="NCBI Taxonomy" id="1798487"/>
    <lineage>
        <taxon>Bacteria</taxon>
        <taxon>Candidatus Kaiseribacteriota</taxon>
    </lineage>
</organism>
<keyword evidence="1" id="KW-0472">Membrane</keyword>
<dbReference type="Gene3D" id="3.90.550.10">
    <property type="entry name" value="Spore Coat Polysaccharide Biosynthesis Protein SpsA, Chain A"/>
    <property type="match status" value="1"/>
</dbReference>
<feature type="domain" description="Glycosyltransferase 2-like" evidence="2">
    <location>
        <begin position="2"/>
        <end position="158"/>
    </location>
</feature>
<evidence type="ECO:0000259" key="2">
    <source>
        <dbReference type="Pfam" id="PF00535"/>
    </source>
</evidence>
<dbReference type="SUPFAM" id="SSF53448">
    <property type="entry name" value="Nucleotide-diphospho-sugar transferases"/>
    <property type="match status" value="1"/>
</dbReference>
<dbReference type="Pfam" id="PF00535">
    <property type="entry name" value="Glycos_transf_2"/>
    <property type="match status" value="1"/>
</dbReference>
<protein>
    <recommendedName>
        <fullName evidence="2">Glycosyltransferase 2-like domain-containing protein</fullName>
    </recommendedName>
</protein>
<comment type="caution">
    <text evidence="3">The sequence shown here is derived from an EMBL/GenBank/DDBJ whole genome shotgun (WGS) entry which is preliminary data.</text>
</comment>
<evidence type="ECO:0000256" key="1">
    <source>
        <dbReference type="SAM" id="Phobius"/>
    </source>
</evidence>
<dbReference type="PANTHER" id="PTHR43685:SF2">
    <property type="entry name" value="GLYCOSYLTRANSFERASE 2-LIKE DOMAIN-CONTAINING PROTEIN"/>
    <property type="match status" value="1"/>
</dbReference>
<dbReference type="InterPro" id="IPR029044">
    <property type="entry name" value="Nucleotide-diphossugar_trans"/>
</dbReference>
<keyword evidence="1" id="KW-0812">Transmembrane</keyword>
<dbReference type="EMBL" id="MFLA01000026">
    <property type="protein sequence ID" value="OGG58840.1"/>
    <property type="molecule type" value="Genomic_DNA"/>
</dbReference>
<reference evidence="3 4" key="1">
    <citation type="journal article" date="2016" name="Nat. Commun.">
        <title>Thousands of microbial genomes shed light on interconnected biogeochemical processes in an aquifer system.</title>
        <authorList>
            <person name="Anantharaman K."/>
            <person name="Brown C.T."/>
            <person name="Hug L.A."/>
            <person name="Sharon I."/>
            <person name="Castelle C.J."/>
            <person name="Probst A.J."/>
            <person name="Thomas B.C."/>
            <person name="Singh A."/>
            <person name="Wilkins M.J."/>
            <person name="Karaoz U."/>
            <person name="Brodie E.L."/>
            <person name="Williams K.H."/>
            <person name="Hubbard S.S."/>
            <person name="Banfield J.F."/>
        </authorList>
    </citation>
    <scope>NUCLEOTIDE SEQUENCE [LARGE SCALE GENOMIC DNA]</scope>
</reference>